<dbReference type="SUPFAM" id="SSF56059">
    <property type="entry name" value="Glutathione synthetase ATP-binding domain-like"/>
    <property type="match status" value="1"/>
</dbReference>
<dbReference type="Pfam" id="PF02786">
    <property type="entry name" value="CPSase_L_D2"/>
    <property type="match status" value="1"/>
</dbReference>
<dbReference type="Gene3D" id="3.90.1300.10">
    <property type="entry name" value="Amidase signature (AS) domain"/>
    <property type="match status" value="1"/>
</dbReference>
<keyword evidence="3 7" id="KW-0547">Nucleotide-binding</keyword>
<dbReference type="Proteomes" id="UP000236305">
    <property type="component" value="Unassembled WGS sequence"/>
</dbReference>
<dbReference type="InterPro" id="IPR023631">
    <property type="entry name" value="Amidase_dom"/>
</dbReference>
<dbReference type="InterPro" id="IPR000089">
    <property type="entry name" value="Biotin_lipoyl"/>
</dbReference>
<dbReference type="Gene3D" id="3.10.490.10">
    <property type="entry name" value="Gamma-glutamyl cyclotransferase-like"/>
    <property type="match status" value="1"/>
</dbReference>
<dbReference type="InterPro" id="IPR005481">
    <property type="entry name" value="BC-like_N"/>
</dbReference>
<keyword evidence="4" id="KW-0378">Hydrolase</keyword>
<evidence type="ECO:0000256" key="5">
    <source>
        <dbReference type="ARBA" id="ARBA00022840"/>
    </source>
</evidence>
<dbReference type="SMART" id="SM00878">
    <property type="entry name" value="Biotin_carb_C"/>
    <property type="match status" value="1"/>
</dbReference>
<dbReference type="SUPFAM" id="SSF50891">
    <property type="entry name" value="Cyclophilin-like"/>
    <property type="match status" value="2"/>
</dbReference>
<comment type="cofactor">
    <cofactor evidence="1">
        <name>biotin</name>
        <dbReference type="ChEBI" id="CHEBI:57586"/>
    </cofactor>
</comment>
<feature type="domain" description="Biotin carboxylation" evidence="10">
    <location>
        <begin position="613"/>
        <end position="1060"/>
    </location>
</feature>
<dbReference type="SUPFAM" id="SSF75304">
    <property type="entry name" value="Amidase signature (AS) enzymes"/>
    <property type="match status" value="1"/>
</dbReference>
<dbReference type="Pfam" id="PF01425">
    <property type="entry name" value="Amidase"/>
    <property type="match status" value="1"/>
</dbReference>
<dbReference type="InterPro" id="IPR014085">
    <property type="entry name" value="Allophanate_hydrolase"/>
</dbReference>
<evidence type="ECO:0000256" key="1">
    <source>
        <dbReference type="ARBA" id="ARBA00001953"/>
    </source>
</evidence>
<dbReference type="InterPro" id="IPR005479">
    <property type="entry name" value="CPAse_ATP-bd"/>
</dbReference>
<dbReference type="Pfam" id="PF21986">
    <property type="entry name" value="AH_C"/>
    <property type="match status" value="1"/>
</dbReference>
<dbReference type="PANTHER" id="PTHR18866">
    <property type="entry name" value="CARBOXYLASE:PYRUVATE/ACETYL-COA/PROPIONYL-COA CARBOXYLASE"/>
    <property type="match status" value="1"/>
</dbReference>
<dbReference type="Pfam" id="PF02785">
    <property type="entry name" value="Biotin_carb_C"/>
    <property type="match status" value="1"/>
</dbReference>
<evidence type="ECO:0000259" key="10">
    <source>
        <dbReference type="PROSITE" id="PS50979"/>
    </source>
</evidence>
<dbReference type="Pfam" id="PF02682">
    <property type="entry name" value="CT_C_D"/>
    <property type="match status" value="1"/>
</dbReference>
<dbReference type="SMART" id="SM00796">
    <property type="entry name" value="AHS1"/>
    <property type="match status" value="1"/>
</dbReference>
<dbReference type="GO" id="GO:0016787">
    <property type="term" value="F:hydrolase activity"/>
    <property type="evidence" value="ECO:0007669"/>
    <property type="project" value="UniProtKB-KW"/>
</dbReference>
<dbReference type="InterPro" id="IPR005482">
    <property type="entry name" value="Biotin_COase_C"/>
</dbReference>
<dbReference type="PROSITE" id="PS50975">
    <property type="entry name" value="ATP_GRASP"/>
    <property type="match status" value="1"/>
</dbReference>
<dbReference type="SMART" id="SM00797">
    <property type="entry name" value="AHS2"/>
    <property type="match status" value="1"/>
</dbReference>
<feature type="domain" description="ATP-grasp" evidence="9">
    <location>
        <begin position="732"/>
        <end position="930"/>
    </location>
</feature>
<comment type="caution">
    <text evidence="11">The sequence shown here is derived from an EMBL/GenBank/DDBJ whole genome shotgun (WGS) entry which is preliminary data.</text>
</comment>
<dbReference type="InterPro" id="IPR011053">
    <property type="entry name" value="Single_hybrid_motif"/>
</dbReference>
<dbReference type="InterPro" id="IPR036928">
    <property type="entry name" value="AS_sf"/>
</dbReference>
<dbReference type="SUPFAM" id="SSF51230">
    <property type="entry name" value="Single hybrid motif"/>
    <property type="match status" value="1"/>
</dbReference>
<dbReference type="FunFam" id="3.40.50.20:FF:000010">
    <property type="entry name" value="Propionyl-CoA carboxylase subunit alpha"/>
    <property type="match status" value="1"/>
</dbReference>
<dbReference type="Gene3D" id="2.40.50.100">
    <property type="match status" value="1"/>
</dbReference>
<dbReference type="Gene3D" id="2.40.100.10">
    <property type="entry name" value="Cyclophilin-like"/>
    <property type="match status" value="2"/>
</dbReference>
<dbReference type="NCBIfam" id="NF006043">
    <property type="entry name" value="PRK08186.1"/>
    <property type="match status" value="1"/>
</dbReference>
<evidence type="ECO:0000259" key="9">
    <source>
        <dbReference type="PROSITE" id="PS50975"/>
    </source>
</evidence>
<dbReference type="InterPro" id="IPR003778">
    <property type="entry name" value="CT_A_B"/>
</dbReference>
<dbReference type="OMA" id="GGMYMCI"/>
<dbReference type="Gene3D" id="3.30.470.20">
    <property type="entry name" value="ATP-grasp fold, B domain"/>
    <property type="match status" value="1"/>
</dbReference>
<dbReference type="SUPFAM" id="SSF52440">
    <property type="entry name" value="PreATP-grasp domain"/>
    <property type="match status" value="1"/>
</dbReference>
<dbReference type="InterPro" id="IPR029000">
    <property type="entry name" value="Cyclophilin-like_dom_sf"/>
</dbReference>
<evidence type="ECO:0000259" key="8">
    <source>
        <dbReference type="PROSITE" id="PS50968"/>
    </source>
</evidence>
<dbReference type="PROSITE" id="PS50968">
    <property type="entry name" value="BIOTINYL_LIPOYL"/>
    <property type="match status" value="1"/>
</dbReference>
<organism evidence="11 12">
    <name type="scientific">Verticillium dahliae</name>
    <name type="common">Verticillium wilt</name>
    <dbReference type="NCBI Taxonomy" id="27337"/>
    <lineage>
        <taxon>Eukaryota</taxon>
        <taxon>Fungi</taxon>
        <taxon>Dikarya</taxon>
        <taxon>Ascomycota</taxon>
        <taxon>Pezizomycotina</taxon>
        <taxon>Sordariomycetes</taxon>
        <taxon>Hypocreomycetidae</taxon>
        <taxon>Glomerellales</taxon>
        <taxon>Plectosphaerellaceae</taxon>
        <taxon>Verticillium</taxon>
    </lineage>
</organism>
<dbReference type="Pfam" id="PF00364">
    <property type="entry name" value="Biotin_lipoyl"/>
    <property type="match status" value="1"/>
</dbReference>
<dbReference type="PROSITE" id="PS00866">
    <property type="entry name" value="CPSASE_1"/>
    <property type="match status" value="1"/>
</dbReference>
<evidence type="ECO:0000256" key="4">
    <source>
        <dbReference type="ARBA" id="ARBA00022801"/>
    </source>
</evidence>
<protein>
    <recommendedName>
        <fullName evidence="13">Urea amidolyase</fullName>
    </recommendedName>
</protein>
<evidence type="ECO:0000256" key="7">
    <source>
        <dbReference type="PROSITE-ProRule" id="PRU00409"/>
    </source>
</evidence>
<accession>A0AA45ARR0</accession>
<feature type="domain" description="Lipoyl-binding" evidence="8">
    <location>
        <begin position="1739"/>
        <end position="1814"/>
    </location>
</feature>
<dbReference type="PROSITE" id="PS00867">
    <property type="entry name" value="CPSASE_2"/>
    <property type="match status" value="1"/>
</dbReference>
<dbReference type="InterPro" id="IPR011764">
    <property type="entry name" value="Biotin_carboxylation_dom"/>
</dbReference>
<evidence type="ECO:0000256" key="3">
    <source>
        <dbReference type="ARBA" id="ARBA00022741"/>
    </source>
</evidence>
<evidence type="ECO:0000256" key="6">
    <source>
        <dbReference type="ARBA" id="ARBA00023267"/>
    </source>
</evidence>
<evidence type="ECO:0008006" key="13">
    <source>
        <dbReference type="Google" id="ProtNLM"/>
    </source>
</evidence>
<dbReference type="SUPFAM" id="SSF51246">
    <property type="entry name" value="Rudiment single hybrid motif"/>
    <property type="match status" value="1"/>
</dbReference>
<dbReference type="Gene3D" id="1.20.58.1700">
    <property type="match status" value="1"/>
</dbReference>
<dbReference type="Pfam" id="PF02626">
    <property type="entry name" value="CT_A_B"/>
    <property type="match status" value="1"/>
</dbReference>
<dbReference type="Pfam" id="PF00289">
    <property type="entry name" value="Biotin_carb_N"/>
    <property type="match status" value="1"/>
</dbReference>
<name>A0AA45ARR0_VERDA</name>
<sequence length="1816" mass="196394">MLDISVTEPFPLTIPEWTTAQRASGGLERLLALRASEESRNSNAWISLATPAQIETQWRHLEDFSATAGPASLPLFGVPFAAKDNIDVAGFPTTAACPSFAKGPLEQDSTVVANLKAAGAIVLGKTNLDQFATGLVGTRSPYGAVRNSFDLERVSGGSSSGSAVVVARGIVPFSLGTDTAGSGRVPAGLNNLIGLKPTRGAISTAGVVPACRSLDCVSIFALTTEDAETALAAAEGYDLADSFSRKRPEISAASGRRMAICSDPQWYGQEEQEAAYVRAIAKAESLGWTLVPRDFSQLFELANLLYEGPWVGERYAAIKDFIEAHEEDMDPTVRTIVLKARGFNAADLFAAEYRRQDLTRDIERAFGEFDAILVPTAPTFPTIEDLEREPIKENAILGTYTNFVNFLDWSALSVPAGFRADGLPFGITLISTMWQEPKLMALAREWLSTAPRPLGATKAEILEPVKDVINETTIAVVVVGAHLTGFPLNKDLTCRGAVFDRATKTSSNYQLFSLDTGSPIKKPGLKRVREGGSSIEVEVWNLPRSELASFVKTIATPLGIGSVELEDGNWAHSFICEPYGLEGAIDITSFGGWRGFMASQKPQTAESKRLAREIKTVLIANRGEIAVRIIKTLRKLGIKAVTIHSRADAKAHHVRDADLSLALEGNSVSETYLDGQQILKLAKESGAEAIIPGYGFLAENADFASQVEDAGLVWIGPTPDQMRKLGLKHLAREVAISAGVPVVPGSKSLLESVDQALAEAERIKYPVMLKSTAGGGGIGLSRCNDAKSLTEAYHSVQRLAEANFGDAGMFVEHFIENARHIEVQMLGDGEGNFTTAGERDCSLQRRNQKVVEESPAVFVPLVVRDRMREAAKRLAKAVKYRNVGTIEYIYDVDTEEFYFLEVNTRLQVEHPVTESVTGLDLVEAMVKIASGNSHDLFLNREQGFVVNGNSIEVRVYAESPLQNFRPSPGRLLDVVLPKNVRVDTWVEAGMDVSSSYDPMIAKIIVVADDRASALEKMALALAETTITGVETNLGYLRQIIGSELFRSGDFTTSSLNNFKVEASVIEVVEAGSQTAVQDFPGRKKFWHIGVPPSGPFDDYSFRLANRIVGNDKRAAGLEMTVQGPSLLFHSDAIVAITGAEVEVKIDGEVAKTNIALSVRRGQTLAIGRAINGYRMYLAIRGGVDVPEVFGSRSTFALGQLGGHNGRNLRSGDLLPLGQATATDALVSVVPAPQPPIPVQPDAVWKVAVVPGPHGAPDFFAAEGLDTLFEEEWSVHYNSNRFGIRLTGPKPQWARRTGGGAGLHPSNIHDTPYSVGSVSFTGDEAVILTCDGPSLGGFVVFCVIASSEMWKLGQMRPGDRVRFQAISAEEALTRDAALEQAITELASVPQYEIPALNGHGAPHQNLKPLLGDIGSGGCQVLCRQAGDRAMLLEFGEDDFSLRTSFLIYSFIDRHKQQSIPGVEELTPGVRTLHVQYAAGISPQTMLDALRIHENASTPSSLPSRSFRLPLVFDDSVSQAAIARYAATIRDKAPWLPSNVDFLQQLNALPSRDAVSDILIDASFLVLGLGDVFLGSPCTVPLDPRHRLTGTKYNPSRSFTPCGAVGFGGNYMCIYGMDSPGGYQLVGRTIPIWDEVLATSTRSNGGAAKKPWMFRLFDRISFYPISEAELDAAVREGRASTLVHAEPGTIELETYEAWLAANKTELDAVVAAREAAFHNAPFLEELLRPYEAPEGEKRALGGEDVDGERVRAQMPGKCWRCVVKEGDEVEVGDALVWIESNKMEIKISSPVKGRVTRVFVEEGEIVGPHDDLLVISAV</sequence>
<dbReference type="NCBIfam" id="TIGR02712">
    <property type="entry name" value="urea_carbox"/>
    <property type="match status" value="1"/>
</dbReference>
<reference evidence="11 12" key="1">
    <citation type="submission" date="2017-12" db="EMBL/GenBank/DDBJ databases">
        <title>Comparative genomics yields insights into virulence evolution of Verticillium dahliae.</title>
        <authorList>
            <person name="Fan R."/>
            <person name="Armitage A.D."/>
            <person name="Cascant-Lopez E."/>
            <person name="Sobczyk M."/>
            <person name="Cockerton H.M."/>
            <person name="Harrison R.J."/>
        </authorList>
    </citation>
    <scope>NUCLEOTIDE SEQUENCE [LARGE SCALE GENOMIC DNA]</scope>
    <source>
        <strain evidence="11 12">12008</strain>
    </source>
</reference>
<dbReference type="InterPro" id="IPR050856">
    <property type="entry name" value="Biotin_carboxylase_complex"/>
</dbReference>
<dbReference type="PANTHER" id="PTHR18866:SF128">
    <property type="entry name" value="UREA AMIDOLYASE"/>
    <property type="match status" value="1"/>
</dbReference>
<proteinExistence type="predicted"/>
<dbReference type="InterPro" id="IPR014084">
    <property type="entry name" value="Urea_COase"/>
</dbReference>
<dbReference type="SUPFAM" id="SSF160467">
    <property type="entry name" value="PH0987 N-terminal domain-like"/>
    <property type="match status" value="1"/>
</dbReference>
<dbReference type="InterPro" id="IPR011054">
    <property type="entry name" value="Rudment_hybrid_motif"/>
</dbReference>
<keyword evidence="2" id="KW-0436">Ligase</keyword>
<dbReference type="Gene3D" id="3.30.1360.40">
    <property type="match status" value="1"/>
</dbReference>
<dbReference type="NCBIfam" id="TIGR00724">
    <property type="entry name" value="urea_amlyse_rel"/>
    <property type="match status" value="1"/>
</dbReference>
<gene>
    <name evidence="11" type="ORF">BJF96_g316</name>
</gene>
<dbReference type="InterPro" id="IPR011761">
    <property type="entry name" value="ATP-grasp"/>
</dbReference>
<evidence type="ECO:0000313" key="12">
    <source>
        <dbReference type="Proteomes" id="UP000236305"/>
    </source>
</evidence>
<evidence type="ECO:0000313" key="11">
    <source>
        <dbReference type="EMBL" id="PNH36735.1"/>
    </source>
</evidence>
<dbReference type="InterPro" id="IPR003833">
    <property type="entry name" value="CT_C_D"/>
</dbReference>
<dbReference type="InterPro" id="IPR016185">
    <property type="entry name" value="PreATP-grasp_dom_sf"/>
</dbReference>
<dbReference type="EMBL" id="MPSH01000001">
    <property type="protein sequence ID" value="PNH36735.1"/>
    <property type="molecule type" value="Genomic_DNA"/>
</dbReference>
<dbReference type="NCBIfam" id="TIGR02713">
    <property type="entry name" value="allophanate_hyd"/>
    <property type="match status" value="1"/>
</dbReference>
<dbReference type="InterPro" id="IPR053844">
    <property type="entry name" value="AH_C"/>
</dbReference>
<keyword evidence="6" id="KW-0092">Biotin</keyword>
<dbReference type="PROSITE" id="PS50979">
    <property type="entry name" value="BC"/>
    <property type="match status" value="1"/>
</dbReference>
<keyword evidence="5 7" id="KW-0067">ATP-binding</keyword>
<dbReference type="GO" id="GO:0046872">
    <property type="term" value="F:metal ion binding"/>
    <property type="evidence" value="ECO:0007669"/>
    <property type="project" value="InterPro"/>
</dbReference>
<dbReference type="CDD" id="cd06850">
    <property type="entry name" value="biotinyl_domain"/>
    <property type="match status" value="1"/>
</dbReference>
<dbReference type="GO" id="GO:0004847">
    <property type="term" value="F:urea carboxylase activity"/>
    <property type="evidence" value="ECO:0007669"/>
    <property type="project" value="TreeGrafter"/>
</dbReference>
<evidence type="ECO:0000256" key="2">
    <source>
        <dbReference type="ARBA" id="ARBA00022598"/>
    </source>
</evidence>
<dbReference type="GO" id="GO:0005524">
    <property type="term" value="F:ATP binding"/>
    <property type="evidence" value="ECO:0007669"/>
    <property type="project" value="UniProtKB-UniRule"/>
</dbReference>